<gene>
    <name evidence="1" type="ORF">Pse7429DRAFT_2796</name>
</gene>
<reference evidence="1 2" key="1">
    <citation type="journal article" date="2013" name="Proc. Natl. Acad. Sci. U.S.A.">
        <title>Improving the coverage of the cyanobacterial phylum using diversity-driven genome sequencing.</title>
        <authorList>
            <person name="Shih P.M."/>
            <person name="Wu D."/>
            <person name="Latifi A."/>
            <person name="Axen S.D."/>
            <person name="Fewer D.P."/>
            <person name="Talla E."/>
            <person name="Calteau A."/>
            <person name="Cai F."/>
            <person name="Tandeau de Marsac N."/>
            <person name="Rippka R."/>
            <person name="Herdman M."/>
            <person name="Sivonen K."/>
            <person name="Coursin T."/>
            <person name="Laurent T."/>
            <person name="Goodwin L."/>
            <person name="Nolan M."/>
            <person name="Davenport K.W."/>
            <person name="Han C.S."/>
            <person name="Rubin E.M."/>
            <person name="Eisen J.A."/>
            <person name="Woyke T."/>
            <person name="Gugger M."/>
            <person name="Kerfeld C.A."/>
        </authorList>
    </citation>
    <scope>NUCLEOTIDE SEQUENCE [LARGE SCALE GENOMIC DNA]</scope>
    <source>
        <strain evidence="1 2">PCC 7429</strain>
    </source>
</reference>
<dbReference type="Proteomes" id="UP000011201">
    <property type="component" value="Unassembled WGS sequence"/>
</dbReference>
<comment type="caution">
    <text evidence="1">The sequence shown here is derived from an EMBL/GenBank/DDBJ whole genome shotgun (WGS) entry which is preliminary data.</text>
</comment>
<organism evidence="1 2">
    <name type="scientific">Pseudanabaena biceps PCC 7429</name>
    <dbReference type="NCBI Taxonomy" id="927668"/>
    <lineage>
        <taxon>Bacteria</taxon>
        <taxon>Bacillati</taxon>
        <taxon>Cyanobacteriota</taxon>
        <taxon>Cyanophyceae</taxon>
        <taxon>Pseudanabaenales</taxon>
        <taxon>Pseudanabaenaceae</taxon>
        <taxon>Pseudanabaena</taxon>
    </lineage>
</organism>
<keyword evidence="2" id="KW-1185">Reference proteome</keyword>
<proteinExistence type="predicted"/>
<sequence length="32" mass="4040">MDEYKGKGYHLTEQWQFKRDIETMLSVKFWDE</sequence>
<evidence type="ECO:0000313" key="1">
    <source>
        <dbReference type="EMBL" id="ELS32041.1"/>
    </source>
</evidence>
<name>L8MX40_9CYAN</name>
<dbReference type="EMBL" id="ALWB01000120">
    <property type="protein sequence ID" value="ELS32041.1"/>
    <property type="molecule type" value="Genomic_DNA"/>
</dbReference>
<evidence type="ECO:0000313" key="2">
    <source>
        <dbReference type="Proteomes" id="UP000011201"/>
    </source>
</evidence>
<protein>
    <submittedName>
        <fullName evidence="1">Uncharacterized protein</fullName>
    </submittedName>
</protein>
<accession>L8MX40</accession>
<dbReference type="AlphaFoldDB" id="L8MX40"/>